<dbReference type="SMART" id="SM00032">
    <property type="entry name" value="CCP"/>
    <property type="match status" value="6"/>
</dbReference>
<organism evidence="7 8">
    <name type="scientific">Channa argus</name>
    <name type="common">Northern snakehead</name>
    <name type="synonym">Ophicephalus argus</name>
    <dbReference type="NCBI Taxonomy" id="215402"/>
    <lineage>
        <taxon>Eukaryota</taxon>
        <taxon>Metazoa</taxon>
        <taxon>Chordata</taxon>
        <taxon>Craniata</taxon>
        <taxon>Vertebrata</taxon>
        <taxon>Euteleostomi</taxon>
        <taxon>Actinopterygii</taxon>
        <taxon>Neopterygii</taxon>
        <taxon>Teleostei</taxon>
        <taxon>Neoteleostei</taxon>
        <taxon>Acanthomorphata</taxon>
        <taxon>Anabantaria</taxon>
        <taxon>Anabantiformes</taxon>
        <taxon>Channoidei</taxon>
        <taxon>Channidae</taxon>
        <taxon>Channa</taxon>
    </lineage>
</organism>
<comment type="subcellular location">
    <subcellularLocation>
        <location evidence="1">Virion</location>
    </subcellularLocation>
</comment>
<evidence type="ECO:0000313" key="7">
    <source>
        <dbReference type="EMBL" id="KAF3690589.1"/>
    </source>
</evidence>
<dbReference type="Gene3D" id="2.10.70.10">
    <property type="entry name" value="Complement Module, domain 1"/>
    <property type="match status" value="8"/>
</dbReference>
<name>A0A6G1PK39_CHAAH</name>
<dbReference type="EMBL" id="CM015717">
    <property type="protein sequence ID" value="KAF3690589.1"/>
    <property type="molecule type" value="Genomic_DNA"/>
</dbReference>
<evidence type="ECO:0000256" key="4">
    <source>
        <dbReference type="ARBA" id="ARBA00023157"/>
    </source>
</evidence>
<evidence type="ECO:0000256" key="3">
    <source>
        <dbReference type="ARBA" id="ARBA00022729"/>
    </source>
</evidence>
<evidence type="ECO:0000256" key="2">
    <source>
        <dbReference type="ARBA" id="ARBA00022659"/>
    </source>
</evidence>
<evidence type="ECO:0000256" key="5">
    <source>
        <dbReference type="PROSITE-ProRule" id="PRU00302"/>
    </source>
</evidence>
<keyword evidence="3" id="KW-0732">Signal</keyword>
<keyword evidence="4 5" id="KW-1015">Disulfide bond</keyword>
<gene>
    <name evidence="7" type="ORF">EXN66_Car006262</name>
</gene>
<feature type="domain" description="Sushi" evidence="6">
    <location>
        <begin position="248"/>
        <end position="308"/>
    </location>
</feature>
<evidence type="ECO:0000256" key="1">
    <source>
        <dbReference type="ARBA" id="ARBA00004328"/>
    </source>
</evidence>
<dbReference type="Proteomes" id="UP000503349">
    <property type="component" value="Chromosome 6"/>
</dbReference>
<dbReference type="PANTHER" id="PTHR45785">
    <property type="entry name" value="COMPLEMENT FACTOR H-RELATED"/>
    <property type="match status" value="1"/>
</dbReference>
<keyword evidence="2 5" id="KW-0768">Sushi</keyword>
<reference evidence="7 8" key="1">
    <citation type="submission" date="2019-02" db="EMBL/GenBank/DDBJ databases">
        <title>Opniocepnalus argus genome.</title>
        <authorList>
            <person name="Zhou C."/>
            <person name="Xiao S."/>
        </authorList>
    </citation>
    <scope>NUCLEOTIDE SEQUENCE [LARGE SCALE GENOMIC DNA]</scope>
    <source>
        <strain evidence="7">OARG1902GOOAL</strain>
        <tissue evidence="7">Muscle</tissue>
    </source>
</reference>
<evidence type="ECO:0000259" key="6">
    <source>
        <dbReference type="PROSITE" id="PS50923"/>
    </source>
</evidence>
<dbReference type="PROSITE" id="PS50923">
    <property type="entry name" value="SUSHI"/>
    <property type="match status" value="5"/>
</dbReference>
<feature type="domain" description="Sushi" evidence="6">
    <location>
        <begin position="435"/>
        <end position="493"/>
    </location>
</feature>
<feature type="disulfide bond" evidence="5">
    <location>
        <begin position="437"/>
        <end position="480"/>
    </location>
</feature>
<comment type="caution">
    <text evidence="5">Lacks conserved residue(s) required for the propagation of feature annotation.</text>
</comment>
<feature type="domain" description="Sushi" evidence="6">
    <location>
        <begin position="186"/>
        <end position="247"/>
    </location>
</feature>
<reference evidence="8" key="2">
    <citation type="submission" date="2019-02" db="EMBL/GenBank/DDBJ databases">
        <title>Opniocepnalus argus Var Kimnra genome.</title>
        <authorList>
            <person name="Zhou C."/>
            <person name="Xiao S."/>
        </authorList>
    </citation>
    <scope>NUCLEOTIDE SEQUENCE [LARGE SCALE GENOMIC DNA]</scope>
</reference>
<evidence type="ECO:0000313" key="8">
    <source>
        <dbReference type="Proteomes" id="UP000503349"/>
    </source>
</evidence>
<dbReference type="AlphaFoldDB" id="A0A6G1PK39"/>
<dbReference type="PANTHER" id="PTHR45785:SF2">
    <property type="entry name" value="COMPLEMENT FACTOR H-RELATED"/>
    <property type="match status" value="1"/>
</dbReference>
<protein>
    <submittedName>
        <fullName evidence="7">Complement factor H H factor 1</fullName>
    </submittedName>
</protein>
<feature type="domain" description="Sushi" evidence="6">
    <location>
        <begin position="122"/>
        <end position="185"/>
    </location>
</feature>
<dbReference type="InterPro" id="IPR035976">
    <property type="entry name" value="Sushi/SCR/CCP_sf"/>
</dbReference>
<feature type="domain" description="Sushi" evidence="6">
    <location>
        <begin position="374"/>
        <end position="433"/>
    </location>
</feature>
<feature type="disulfide bond" evidence="5">
    <location>
        <begin position="218"/>
        <end position="245"/>
    </location>
</feature>
<dbReference type="InterPro" id="IPR051503">
    <property type="entry name" value="ComplSys_Reg/VirEntry_Med"/>
</dbReference>
<proteinExistence type="predicted"/>
<dbReference type="InterPro" id="IPR000436">
    <property type="entry name" value="Sushi_SCR_CCP_dom"/>
</dbReference>
<keyword evidence="8" id="KW-1185">Reference proteome</keyword>
<dbReference type="CDD" id="cd00033">
    <property type="entry name" value="CCP"/>
    <property type="match status" value="6"/>
</dbReference>
<sequence length="556" mass="63420">MIPLFNEVLRKWSYILDPRALTFRTYDITNIHHISNEARTMCVIVSSSFLMLPCRCLLACSQLPVVPHAQVSEDTRKDGYQLGDVIHFTCEAGYTSDLILKYVCLMQGWLEVHYGKCYFQASGCEPPPADGHLTITGLPENHEPMLPDHVLVFSCDDPGKYMNGSSVLICGKDGQWNHPFPSCKAIKCKLEVSQLEGFRYEPAHRNVFSPGETLRVTCKKRDWILNRSTVITCRDDGQWTSDPTCKAVKCKVPQIEHGTVTGDIRDYNEHEILHFECNARYGKTEERPSKCTKIGQRADWSPTPTCEPIKCRLEVSQLEGFTYEPAHRNEFSPGETLRVTFEEKYWIFTPLENSTVVTCRDDGQWTSEPILKEVTCSRPNDQHISYWENDYQQKKTLGDTVRYSCTSGYKSTNGTTRATCTRDGWTPDPLCQAPSGCGKPPPLTDGDTRFTSKYEYNHNDRVEYVCKNYYTMRGEPFKICNNGDWTGSITCLRPCTVDKEIMLKHNIAFLYSGEEKLYSPHQTYITFRCTGRTRHVGTVSMRQQCIDGVISLPTCQ</sequence>
<accession>A0A6G1PK39</accession>
<dbReference type="SUPFAM" id="SSF57535">
    <property type="entry name" value="Complement control module/SCR domain"/>
    <property type="match status" value="7"/>
</dbReference>
<dbReference type="Pfam" id="PF00084">
    <property type="entry name" value="Sushi"/>
    <property type="match status" value="6"/>
</dbReference>